<organism evidence="1 2">
    <name type="scientific">Clostridium perfringens</name>
    <dbReference type="NCBI Taxonomy" id="1502"/>
    <lineage>
        <taxon>Bacteria</taxon>
        <taxon>Bacillati</taxon>
        <taxon>Bacillota</taxon>
        <taxon>Clostridia</taxon>
        <taxon>Eubacteriales</taxon>
        <taxon>Clostridiaceae</taxon>
        <taxon>Clostridium</taxon>
    </lineage>
</organism>
<dbReference type="AlphaFoldDB" id="A0A133MQ38"/>
<reference evidence="1 2" key="1">
    <citation type="submission" date="2016-01" db="EMBL/GenBank/DDBJ databases">
        <authorList>
            <person name="Oliw E.H."/>
        </authorList>
    </citation>
    <scope>NUCLEOTIDE SEQUENCE [LARGE SCALE GENOMIC DNA]</scope>
    <source>
        <strain evidence="1 2">MJR7757A</strain>
    </source>
</reference>
<dbReference type="Proteomes" id="UP000070646">
    <property type="component" value="Unassembled WGS sequence"/>
</dbReference>
<name>A0A133MQ38_CLOPF</name>
<evidence type="ECO:0000313" key="1">
    <source>
        <dbReference type="EMBL" id="KXA06157.1"/>
    </source>
</evidence>
<dbReference type="RefSeq" id="WP_060796739.1">
    <property type="nucleotide sequence ID" value="NZ_KQ956319.1"/>
</dbReference>
<sequence>MKSKYAYKCQKCGVINVVNTKFRDGLNCERCKGPLIPIGDAVVKESNNKINMSVELDTTELLRELEALSIYIKSITDDAEYRLNKTNNHIESIMKRNVNIDNTIQDKLVIEDFTGKIVHGFNQSDMGMTTNDKVLILESKSPLSKERLNEEKDKIEKETGMKVFILNHNLTYVGVK</sequence>
<dbReference type="PATRIC" id="fig|1502.174.peg.2940"/>
<gene>
    <name evidence="1" type="ORF">HMPREF3222_02917</name>
</gene>
<evidence type="ECO:0000313" key="2">
    <source>
        <dbReference type="Proteomes" id="UP000070646"/>
    </source>
</evidence>
<accession>A0A133MQ38</accession>
<comment type="caution">
    <text evidence="1">The sequence shown here is derived from an EMBL/GenBank/DDBJ whole genome shotgun (WGS) entry which is preliminary data.</text>
</comment>
<proteinExistence type="predicted"/>
<protein>
    <submittedName>
        <fullName evidence="1">Uncharacterized protein</fullName>
    </submittedName>
</protein>
<dbReference type="EMBL" id="LRPU01000187">
    <property type="protein sequence ID" value="KXA06157.1"/>
    <property type="molecule type" value="Genomic_DNA"/>
</dbReference>